<proteinExistence type="predicted"/>
<dbReference type="Proteomes" id="UP000327157">
    <property type="component" value="Chromosome 9"/>
</dbReference>
<dbReference type="EMBL" id="SMOL01000458">
    <property type="protein sequence ID" value="KAB2613663.1"/>
    <property type="molecule type" value="Genomic_DNA"/>
</dbReference>
<reference evidence="2" key="2">
    <citation type="submission" date="2019-10" db="EMBL/GenBank/DDBJ databases">
        <title>A de novo genome assembly of a pear dwarfing rootstock.</title>
        <authorList>
            <person name="Wang F."/>
            <person name="Wang J."/>
            <person name="Li S."/>
            <person name="Zhang Y."/>
            <person name="Fang M."/>
            <person name="Ma L."/>
            <person name="Zhao Y."/>
            <person name="Jiang S."/>
        </authorList>
    </citation>
    <scope>NUCLEOTIDE SEQUENCE [LARGE SCALE GENOMIC DNA]</scope>
</reference>
<name>A0A5N5GF38_9ROSA</name>
<gene>
    <name evidence="1" type="ORF">D8674_035979</name>
</gene>
<accession>A0A5N5GF38</accession>
<sequence>MYQETTICFCRSCQNVEPELTKKETHRRLTRLCVWEELASIHSVANPCTWSSTGRKNHKRD</sequence>
<evidence type="ECO:0000313" key="2">
    <source>
        <dbReference type="Proteomes" id="UP000327157"/>
    </source>
</evidence>
<dbReference type="AlphaFoldDB" id="A0A5N5GF38"/>
<reference evidence="1 2" key="1">
    <citation type="submission" date="2019-09" db="EMBL/GenBank/DDBJ databases">
        <authorList>
            <person name="Ou C."/>
        </authorList>
    </citation>
    <scope>NUCLEOTIDE SEQUENCE [LARGE SCALE GENOMIC DNA]</scope>
    <source>
        <strain evidence="1">S2</strain>
        <tissue evidence="1">Leaf</tissue>
    </source>
</reference>
<organism evidence="1 2">
    <name type="scientific">Pyrus ussuriensis x Pyrus communis</name>
    <dbReference type="NCBI Taxonomy" id="2448454"/>
    <lineage>
        <taxon>Eukaryota</taxon>
        <taxon>Viridiplantae</taxon>
        <taxon>Streptophyta</taxon>
        <taxon>Embryophyta</taxon>
        <taxon>Tracheophyta</taxon>
        <taxon>Spermatophyta</taxon>
        <taxon>Magnoliopsida</taxon>
        <taxon>eudicotyledons</taxon>
        <taxon>Gunneridae</taxon>
        <taxon>Pentapetalae</taxon>
        <taxon>rosids</taxon>
        <taxon>fabids</taxon>
        <taxon>Rosales</taxon>
        <taxon>Rosaceae</taxon>
        <taxon>Amygdaloideae</taxon>
        <taxon>Maleae</taxon>
        <taxon>Pyrus</taxon>
    </lineage>
</organism>
<protein>
    <submittedName>
        <fullName evidence="1">Uncharacterized protein</fullName>
    </submittedName>
</protein>
<keyword evidence="2" id="KW-1185">Reference proteome</keyword>
<comment type="caution">
    <text evidence="1">The sequence shown here is derived from an EMBL/GenBank/DDBJ whole genome shotgun (WGS) entry which is preliminary data.</text>
</comment>
<reference evidence="1 2" key="3">
    <citation type="submission" date="2019-11" db="EMBL/GenBank/DDBJ databases">
        <title>A de novo genome assembly of a pear dwarfing rootstock.</title>
        <authorList>
            <person name="Wang F."/>
            <person name="Wang J."/>
            <person name="Li S."/>
            <person name="Zhang Y."/>
            <person name="Fang M."/>
            <person name="Ma L."/>
            <person name="Zhao Y."/>
            <person name="Jiang S."/>
        </authorList>
    </citation>
    <scope>NUCLEOTIDE SEQUENCE [LARGE SCALE GENOMIC DNA]</scope>
    <source>
        <strain evidence="1">S2</strain>
        <tissue evidence="1">Leaf</tissue>
    </source>
</reference>
<evidence type="ECO:0000313" key="1">
    <source>
        <dbReference type="EMBL" id="KAB2613663.1"/>
    </source>
</evidence>